<feature type="chain" id="PRO_5040835073" description="Transmembrane protein" evidence="2">
    <location>
        <begin position="37"/>
        <end position="82"/>
    </location>
</feature>
<evidence type="ECO:0000313" key="3">
    <source>
        <dbReference type="EMBL" id="KAJ1256076.1"/>
    </source>
</evidence>
<name>A0A9W8CFU5_9POAL</name>
<feature type="region of interest" description="Disordered" evidence="1">
    <location>
        <begin position="48"/>
        <end position="72"/>
    </location>
</feature>
<feature type="signal peptide" evidence="2">
    <location>
        <begin position="1"/>
        <end position="36"/>
    </location>
</feature>
<evidence type="ECO:0000256" key="1">
    <source>
        <dbReference type="SAM" id="MobiDB-lite"/>
    </source>
</evidence>
<sequence>MKKLSSFLPLPATMCMLTVTIMLAIITISCSEVVHAAQGEAVVHLDATHHGMGPPSPRGGPLIRSSPTPKARPCINYPKCRR</sequence>
<reference evidence="3 4" key="1">
    <citation type="submission" date="2022-10" db="EMBL/GenBank/DDBJ databases">
        <title>WGS assembly of Paspalum vaginatum 540-79.</title>
        <authorList>
            <person name="Sun G."/>
            <person name="Wase N."/>
            <person name="Shu S."/>
            <person name="Jenkins J."/>
            <person name="Zhou B."/>
            <person name="Torres-Rodriguez J."/>
            <person name="Chen C."/>
            <person name="Sandor L."/>
            <person name="Plott C."/>
            <person name="Yoshinga Y."/>
            <person name="Daum C."/>
            <person name="Qi P."/>
            <person name="Barry K."/>
            <person name="Lipzen A."/>
            <person name="Berry L."/>
            <person name="Pedersen C."/>
            <person name="Gottilla T."/>
            <person name="Foltz A."/>
            <person name="Yu H."/>
            <person name="O'Malley R."/>
            <person name="Zhang C."/>
            <person name="Devos K."/>
            <person name="Sigmon B."/>
            <person name="Yu B."/>
            <person name="Obata T."/>
            <person name="Schmutz J."/>
            <person name="Schnable J."/>
        </authorList>
    </citation>
    <scope>NUCLEOTIDE SEQUENCE [LARGE SCALE GENOMIC DNA]</scope>
    <source>
        <strain evidence="4">cv. 540-79</strain>
    </source>
</reference>
<evidence type="ECO:0000256" key="2">
    <source>
        <dbReference type="SAM" id="SignalP"/>
    </source>
</evidence>
<keyword evidence="4" id="KW-1185">Reference proteome</keyword>
<proteinExistence type="predicted"/>
<dbReference type="PROSITE" id="PS51257">
    <property type="entry name" value="PROKAR_LIPOPROTEIN"/>
    <property type="match status" value="1"/>
</dbReference>
<accession>A0A9W8CFU5</accession>
<keyword evidence="2" id="KW-0732">Signal</keyword>
<comment type="caution">
    <text evidence="3">The sequence shown here is derived from an EMBL/GenBank/DDBJ whole genome shotgun (WGS) entry which is preliminary data.</text>
</comment>
<protein>
    <recommendedName>
        <fullName evidence="5">Transmembrane protein</fullName>
    </recommendedName>
</protein>
<dbReference type="EMBL" id="MU629557">
    <property type="protein sequence ID" value="KAJ1256076.1"/>
    <property type="molecule type" value="Genomic_DNA"/>
</dbReference>
<gene>
    <name evidence="3" type="ORF">BS78_K088000</name>
</gene>
<dbReference type="AlphaFoldDB" id="A0A9W8CFU5"/>
<evidence type="ECO:0008006" key="5">
    <source>
        <dbReference type="Google" id="ProtNLM"/>
    </source>
</evidence>
<evidence type="ECO:0000313" key="4">
    <source>
        <dbReference type="Proteomes" id="UP001164776"/>
    </source>
</evidence>
<organism evidence="3 4">
    <name type="scientific">Paspalum vaginatum</name>
    <name type="common">seashore paspalum</name>
    <dbReference type="NCBI Taxonomy" id="158149"/>
    <lineage>
        <taxon>Eukaryota</taxon>
        <taxon>Viridiplantae</taxon>
        <taxon>Streptophyta</taxon>
        <taxon>Embryophyta</taxon>
        <taxon>Tracheophyta</taxon>
        <taxon>Spermatophyta</taxon>
        <taxon>Magnoliopsida</taxon>
        <taxon>Liliopsida</taxon>
        <taxon>Poales</taxon>
        <taxon>Poaceae</taxon>
        <taxon>PACMAD clade</taxon>
        <taxon>Panicoideae</taxon>
        <taxon>Andropogonodae</taxon>
        <taxon>Paspaleae</taxon>
        <taxon>Paspalinae</taxon>
        <taxon>Paspalum</taxon>
    </lineage>
</organism>
<dbReference type="Proteomes" id="UP001164776">
    <property type="component" value="Unassembled WGS sequence"/>
</dbReference>